<organism evidence="2 3">
    <name type="scientific">Streptomyces spongiae</name>
    <dbReference type="NCBI Taxonomy" id="565072"/>
    <lineage>
        <taxon>Bacteria</taxon>
        <taxon>Bacillati</taxon>
        <taxon>Actinomycetota</taxon>
        <taxon>Actinomycetes</taxon>
        <taxon>Kitasatosporales</taxon>
        <taxon>Streptomycetaceae</taxon>
        <taxon>Streptomyces</taxon>
    </lineage>
</organism>
<comment type="caution">
    <text evidence="2">The sequence shown here is derived from an EMBL/GenBank/DDBJ whole genome shotgun (WGS) entry which is preliminary data.</text>
</comment>
<feature type="transmembrane region" description="Helical" evidence="1">
    <location>
        <begin position="104"/>
        <end position="125"/>
    </location>
</feature>
<name>A0A5N8XQ80_9ACTN</name>
<keyword evidence="3" id="KW-1185">Reference proteome</keyword>
<sequence length="168" mass="17775">MLQSIGQWIDRHLWALPILIFLIAEVGFIVAHVLRDGAFLLARVDAENRKEIYSSLTGSSSGLLGFALAAVAIMAAFGRRTASTPDEHNRENQLADARVGISKILLATSLLLMIILVTATLAIGVDDSKTGSFALTSIIMSAAISSVIGLLVSCAGLTLSLAERSQQP</sequence>
<evidence type="ECO:0000313" key="2">
    <source>
        <dbReference type="EMBL" id="MPY61519.1"/>
    </source>
</evidence>
<keyword evidence="1" id="KW-1133">Transmembrane helix</keyword>
<dbReference type="Proteomes" id="UP000400924">
    <property type="component" value="Unassembled WGS sequence"/>
</dbReference>
<feature type="transmembrane region" description="Helical" evidence="1">
    <location>
        <begin position="137"/>
        <end position="162"/>
    </location>
</feature>
<protein>
    <submittedName>
        <fullName evidence="2">Uncharacterized protein</fullName>
    </submittedName>
</protein>
<feature type="transmembrane region" description="Helical" evidence="1">
    <location>
        <begin position="52"/>
        <end position="77"/>
    </location>
</feature>
<dbReference type="RefSeq" id="WP_152774938.1">
    <property type="nucleotide sequence ID" value="NZ_VJZC01000308.1"/>
</dbReference>
<accession>A0A5N8XQ80</accession>
<dbReference type="AlphaFoldDB" id="A0A5N8XQ80"/>
<gene>
    <name evidence="2" type="ORF">FNH08_31570</name>
</gene>
<feature type="transmembrane region" description="Helical" evidence="1">
    <location>
        <begin position="12"/>
        <end position="32"/>
    </location>
</feature>
<keyword evidence="1" id="KW-0472">Membrane</keyword>
<dbReference type="EMBL" id="VJZC01000308">
    <property type="protein sequence ID" value="MPY61519.1"/>
    <property type="molecule type" value="Genomic_DNA"/>
</dbReference>
<keyword evidence="1" id="KW-0812">Transmembrane</keyword>
<evidence type="ECO:0000256" key="1">
    <source>
        <dbReference type="SAM" id="Phobius"/>
    </source>
</evidence>
<proteinExistence type="predicted"/>
<reference evidence="2 3" key="1">
    <citation type="submission" date="2019-07" db="EMBL/GenBank/DDBJ databases">
        <title>New species of Amycolatopsis and Streptomyces.</title>
        <authorList>
            <person name="Duangmal K."/>
            <person name="Teo W.F.A."/>
            <person name="Lipun K."/>
        </authorList>
    </citation>
    <scope>NUCLEOTIDE SEQUENCE [LARGE SCALE GENOMIC DNA]</scope>
    <source>
        <strain evidence="2 3">NBRC 106415</strain>
    </source>
</reference>
<evidence type="ECO:0000313" key="3">
    <source>
        <dbReference type="Proteomes" id="UP000400924"/>
    </source>
</evidence>